<keyword evidence="3" id="KW-1185">Reference proteome</keyword>
<reference evidence="2 3" key="1">
    <citation type="submission" date="2020-03" db="EMBL/GenBank/DDBJ databases">
        <title>Sphingomonas sp. nov., isolated from fish.</title>
        <authorList>
            <person name="Hyun D.-W."/>
            <person name="Bae J.-W."/>
        </authorList>
    </citation>
    <scope>NUCLEOTIDE SEQUENCE [LARGE SCALE GENOMIC DNA]</scope>
    <source>
        <strain evidence="2 3">HDW15B</strain>
    </source>
</reference>
<dbReference type="Pfam" id="PF13649">
    <property type="entry name" value="Methyltransf_25"/>
    <property type="match status" value="1"/>
</dbReference>
<keyword evidence="2" id="KW-0808">Transferase</keyword>
<evidence type="ECO:0000259" key="1">
    <source>
        <dbReference type="Pfam" id="PF13649"/>
    </source>
</evidence>
<protein>
    <submittedName>
        <fullName evidence="2">Class I SAM-dependent methyltransferase</fullName>
    </submittedName>
</protein>
<dbReference type="EMBL" id="CP049869">
    <property type="protein sequence ID" value="QIK79662.1"/>
    <property type="molecule type" value="Genomic_DNA"/>
</dbReference>
<organism evidence="2 3">
    <name type="scientific">Sphingomonas piscis</name>
    <dbReference type="NCBI Taxonomy" id="2714943"/>
    <lineage>
        <taxon>Bacteria</taxon>
        <taxon>Pseudomonadati</taxon>
        <taxon>Pseudomonadota</taxon>
        <taxon>Alphaproteobacteria</taxon>
        <taxon>Sphingomonadales</taxon>
        <taxon>Sphingomonadaceae</taxon>
        <taxon>Sphingomonas</taxon>
    </lineage>
</organism>
<dbReference type="AlphaFoldDB" id="A0A6G7YSE8"/>
<dbReference type="Proteomes" id="UP000503222">
    <property type="component" value="Chromosome"/>
</dbReference>
<feature type="domain" description="Methyltransferase" evidence="1">
    <location>
        <begin position="50"/>
        <end position="134"/>
    </location>
</feature>
<name>A0A6G7YSE8_9SPHN</name>
<accession>A0A6G7YSE8</accession>
<gene>
    <name evidence="2" type="ORF">G7077_12835</name>
</gene>
<evidence type="ECO:0000313" key="2">
    <source>
        <dbReference type="EMBL" id="QIK79662.1"/>
    </source>
</evidence>
<keyword evidence="2" id="KW-0489">Methyltransferase</keyword>
<dbReference type="InterPro" id="IPR029063">
    <property type="entry name" value="SAM-dependent_MTases_sf"/>
</dbReference>
<dbReference type="RefSeq" id="WP_166412047.1">
    <property type="nucleotide sequence ID" value="NZ_CP049869.1"/>
</dbReference>
<proteinExistence type="predicted"/>
<sequence>MQSLVENSALYWEERYASGRNSGAGSYGRLAEFKANFINSYVAEAGIQTVLEFGCGDGAQLARAKYPNYIGVDVSSTVLNLAQRAFDGNDAIKFLHADAVECDFRADLTLSLDVIYHLVEDDVFEKHMQQLFHHSRRAVIIYSSNQDGVLAPHVRHRRFTNWISDNRVGFELTMFKSNMYPYDESDPNNTSFSDFYVYEESRSVARNEVRT</sequence>
<evidence type="ECO:0000313" key="3">
    <source>
        <dbReference type="Proteomes" id="UP000503222"/>
    </source>
</evidence>
<dbReference type="GO" id="GO:0008168">
    <property type="term" value="F:methyltransferase activity"/>
    <property type="evidence" value="ECO:0007669"/>
    <property type="project" value="UniProtKB-KW"/>
</dbReference>
<dbReference type="SUPFAM" id="SSF53335">
    <property type="entry name" value="S-adenosyl-L-methionine-dependent methyltransferases"/>
    <property type="match status" value="1"/>
</dbReference>
<dbReference type="Gene3D" id="3.40.50.150">
    <property type="entry name" value="Vaccinia Virus protein VP39"/>
    <property type="match status" value="1"/>
</dbReference>
<dbReference type="InterPro" id="IPR041698">
    <property type="entry name" value="Methyltransf_25"/>
</dbReference>
<dbReference type="KEGG" id="spii:G7077_12835"/>
<dbReference type="GO" id="GO:0032259">
    <property type="term" value="P:methylation"/>
    <property type="evidence" value="ECO:0007669"/>
    <property type="project" value="UniProtKB-KW"/>
</dbReference>
<dbReference type="CDD" id="cd02440">
    <property type="entry name" value="AdoMet_MTases"/>
    <property type="match status" value="1"/>
</dbReference>